<protein>
    <recommendedName>
        <fullName evidence="4">Cnidarian restricted protein</fullName>
    </recommendedName>
</protein>
<accession>A0A7M6DQD5</accession>
<keyword evidence="1" id="KW-0732">Signal</keyword>
<proteinExistence type="predicted"/>
<name>A0A7M6DQD5_9CNID</name>
<reference evidence="2" key="1">
    <citation type="submission" date="2021-01" db="UniProtKB">
        <authorList>
            <consortium name="EnsemblMetazoa"/>
        </authorList>
    </citation>
    <scope>IDENTIFICATION</scope>
</reference>
<evidence type="ECO:0000313" key="2">
    <source>
        <dbReference type="EnsemblMetazoa" id="CLYHEMP021926.1"/>
    </source>
</evidence>
<feature type="signal peptide" evidence="1">
    <location>
        <begin position="1"/>
        <end position="19"/>
    </location>
</feature>
<evidence type="ECO:0000256" key="1">
    <source>
        <dbReference type="SAM" id="SignalP"/>
    </source>
</evidence>
<keyword evidence="3" id="KW-1185">Reference proteome</keyword>
<organism evidence="2 3">
    <name type="scientific">Clytia hemisphaerica</name>
    <dbReference type="NCBI Taxonomy" id="252671"/>
    <lineage>
        <taxon>Eukaryota</taxon>
        <taxon>Metazoa</taxon>
        <taxon>Cnidaria</taxon>
        <taxon>Hydrozoa</taxon>
        <taxon>Hydroidolina</taxon>
        <taxon>Leptothecata</taxon>
        <taxon>Obeliida</taxon>
        <taxon>Clytiidae</taxon>
        <taxon>Clytia</taxon>
    </lineage>
</organism>
<sequence length="208" mass="23585">MKTLISMAIIGLVADTVLSAVTVANPAYVGTFENLQYVEGVDKNDWHYVTITYNAASKSYTWSNQAGVSWSLYPTSKSGELRVGQDCPYYSTGHTIANFTADGVYGPWDEFYSRKVGNPLLCGDFENHKYDVKGKNDWHYVHIDYDESTQKYTWSNRAGVKWSMYQTNVFNKLRVGEDSTYYEGGYKEATFNDKGIVGPFGEFYDKES</sequence>
<evidence type="ECO:0008006" key="4">
    <source>
        <dbReference type="Google" id="ProtNLM"/>
    </source>
</evidence>
<dbReference type="AlphaFoldDB" id="A0A7M6DQD5"/>
<dbReference type="EnsemblMetazoa" id="CLYHEMT021926.1">
    <property type="protein sequence ID" value="CLYHEMP021926.1"/>
    <property type="gene ID" value="CLYHEMG021926"/>
</dbReference>
<feature type="chain" id="PRO_5029598111" description="Cnidarian restricted protein" evidence="1">
    <location>
        <begin position="20"/>
        <end position="208"/>
    </location>
</feature>
<evidence type="ECO:0000313" key="3">
    <source>
        <dbReference type="Proteomes" id="UP000594262"/>
    </source>
</evidence>
<dbReference type="Proteomes" id="UP000594262">
    <property type="component" value="Unplaced"/>
</dbReference>